<dbReference type="PANTHER" id="PTHR46332:SF5">
    <property type="entry name" value="ASPARTATE BETA-HYDROXYLASE DOMAIN CONTAINING 2"/>
    <property type="match status" value="1"/>
</dbReference>
<dbReference type="GO" id="GO:0016020">
    <property type="term" value="C:membrane"/>
    <property type="evidence" value="ECO:0007669"/>
    <property type="project" value="TreeGrafter"/>
</dbReference>
<dbReference type="InterPro" id="IPR027443">
    <property type="entry name" value="IPNS-like_sf"/>
</dbReference>
<gene>
    <name evidence="5" type="ORF">SELO1098_LOCUS26648</name>
    <name evidence="6" type="ORF">SELO1098_LOCUS26649</name>
</gene>
<evidence type="ECO:0000259" key="4">
    <source>
        <dbReference type="Pfam" id="PF05118"/>
    </source>
</evidence>
<dbReference type="GO" id="GO:0051213">
    <property type="term" value="F:dioxygenase activity"/>
    <property type="evidence" value="ECO:0007669"/>
    <property type="project" value="UniProtKB-KW"/>
</dbReference>
<dbReference type="Pfam" id="PF05118">
    <property type="entry name" value="Asp_Arg_Hydrox"/>
    <property type="match status" value="1"/>
</dbReference>
<reference evidence="6" key="1">
    <citation type="submission" date="2021-01" db="EMBL/GenBank/DDBJ databases">
        <authorList>
            <person name="Corre E."/>
            <person name="Pelletier E."/>
            <person name="Niang G."/>
            <person name="Scheremetjew M."/>
            <person name="Finn R."/>
            <person name="Kale V."/>
            <person name="Holt S."/>
            <person name="Cochrane G."/>
            <person name="Meng A."/>
            <person name="Brown T."/>
            <person name="Cohen L."/>
        </authorList>
    </citation>
    <scope>NUCLEOTIDE SEQUENCE</scope>
    <source>
        <strain evidence="6">CCAP 955/1</strain>
    </source>
</reference>
<dbReference type="InterPro" id="IPR007803">
    <property type="entry name" value="Asp/Arg/Pro-Hydrxlase"/>
</dbReference>
<evidence type="ECO:0000256" key="2">
    <source>
        <dbReference type="ARBA" id="ARBA00022964"/>
    </source>
</evidence>
<feature type="domain" description="Aspartyl/asparaginy/proline hydroxylase" evidence="4">
    <location>
        <begin position="56"/>
        <end position="213"/>
    </location>
</feature>
<name>A0A7S3MFY7_9STRA</name>
<comment type="similarity">
    <text evidence="1">Belongs to the aspartyl/asparaginyl beta-hydroxylase family.</text>
</comment>
<evidence type="ECO:0000256" key="3">
    <source>
        <dbReference type="ARBA" id="ARBA00023002"/>
    </source>
</evidence>
<dbReference type="PANTHER" id="PTHR46332">
    <property type="entry name" value="ASPARTATE BETA-HYDROXYLASE DOMAIN-CONTAINING PROTEIN 2"/>
    <property type="match status" value="1"/>
</dbReference>
<dbReference type="SUPFAM" id="SSF51197">
    <property type="entry name" value="Clavaminate synthase-like"/>
    <property type="match status" value="1"/>
</dbReference>
<dbReference type="EMBL" id="HBIC01051986">
    <property type="protein sequence ID" value="CAE0297794.1"/>
    <property type="molecule type" value="Transcribed_RNA"/>
</dbReference>
<evidence type="ECO:0000256" key="1">
    <source>
        <dbReference type="ARBA" id="ARBA00007730"/>
    </source>
</evidence>
<dbReference type="AlphaFoldDB" id="A0A7S3MFY7"/>
<keyword evidence="3" id="KW-0560">Oxidoreductase</keyword>
<evidence type="ECO:0000313" key="5">
    <source>
        <dbReference type="EMBL" id="CAE0297794.1"/>
    </source>
</evidence>
<dbReference type="Gene3D" id="2.60.120.330">
    <property type="entry name" value="B-lactam Antibiotic, Isopenicillin N Synthase, Chain"/>
    <property type="match status" value="1"/>
</dbReference>
<dbReference type="EMBL" id="HBIC01051987">
    <property type="protein sequence ID" value="CAE0297795.1"/>
    <property type="molecule type" value="Transcribed_RNA"/>
</dbReference>
<sequence length="237" mass="27392">MANTSKAALATILQSAVCRTRVKHRPAPSLFFFPGLSTQPVFDPSLFSWTKELESKRDVILEEYKALRAKHPTSDYGSKEEHKLHEGKWDWNSYILKGKRQTDFAIHCPKTVEFLESLDSPTLMRGTPFSFAFFSTLHPHSTIAPHYGPCNLRIRCHFPLIVPKSGKCGMQVGDKTVTWEEGKPVLFDDCYEHKVWNETDEERVLLLFDLWHPELHPDEIFAIEDMFDEAKQKGWLK</sequence>
<proteinExistence type="inferred from homology"/>
<protein>
    <recommendedName>
        <fullName evidence="4">Aspartyl/asparaginy/proline hydroxylase domain-containing protein</fullName>
    </recommendedName>
</protein>
<keyword evidence="2" id="KW-0223">Dioxygenase</keyword>
<evidence type="ECO:0000313" key="6">
    <source>
        <dbReference type="EMBL" id="CAE0297795.1"/>
    </source>
</evidence>
<dbReference type="InterPro" id="IPR051821">
    <property type="entry name" value="Asp/Asn_beta-hydroxylase"/>
</dbReference>
<organism evidence="6">
    <name type="scientific">Spumella elongata</name>
    <dbReference type="NCBI Taxonomy" id="89044"/>
    <lineage>
        <taxon>Eukaryota</taxon>
        <taxon>Sar</taxon>
        <taxon>Stramenopiles</taxon>
        <taxon>Ochrophyta</taxon>
        <taxon>Chrysophyceae</taxon>
        <taxon>Chromulinales</taxon>
        <taxon>Chromulinaceae</taxon>
        <taxon>Spumella</taxon>
    </lineage>
</organism>
<accession>A0A7S3MFY7</accession>